<name>A0A3Q9KXU6_STRGD</name>
<dbReference type="InterPro" id="IPR036365">
    <property type="entry name" value="PGBD-like_sf"/>
</dbReference>
<dbReference type="OrthoDB" id="5620138at2"/>
<feature type="compositionally biased region" description="Low complexity" evidence="5">
    <location>
        <begin position="430"/>
        <end position="447"/>
    </location>
</feature>
<feature type="region of interest" description="Disordered" evidence="5">
    <location>
        <begin position="341"/>
        <end position="468"/>
    </location>
</feature>
<comment type="similarity">
    <text evidence="1">Belongs to the peptidase C40 family.</text>
</comment>
<dbReference type="Pfam" id="PF00877">
    <property type="entry name" value="NLPC_P60"/>
    <property type="match status" value="1"/>
</dbReference>
<keyword evidence="2" id="KW-0645">Protease</keyword>
<evidence type="ECO:0000313" key="7">
    <source>
        <dbReference type="EMBL" id="AZS87040.1"/>
    </source>
</evidence>
<feature type="domain" description="NlpC/P60" evidence="6">
    <location>
        <begin position="106"/>
        <end position="236"/>
    </location>
</feature>
<evidence type="ECO:0000256" key="3">
    <source>
        <dbReference type="ARBA" id="ARBA00022801"/>
    </source>
</evidence>
<dbReference type="PROSITE" id="PS51935">
    <property type="entry name" value="NLPC_P60"/>
    <property type="match status" value="1"/>
</dbReference>
<reference evidence="8 10" key="1">
    <citation type="submission" date="2018-04" db="EMBL/GenBank/DDBJ databases">
        <title>Complete genome sequences of Streptomyces griseoviridis K61 and characterization of antagonistic properties of biological control agents.</title>
        <authorList>
            <person name="Mariita R.M."/>
            <person name="Sello J.K."/>
        </authorList>
    </citation>
    <scope>NUCLEOTIDE SEQUENCE [LARGE SCALE GENOMIC DNA]</scope>
    <source>
        <strain evidence="8 10">K61</strain>
    </source>
</reference>
<keyword evidence="4" id="KW-0788">Thiol protease</keyword>
<feature type="compositionally biased region" description="Pro residues" evidence="5">
    <location>
        <begin position="376"/>
        <end position="390"/>
    </location>
</feature>
<evidence type="ECO:0000313" key="9">
    <source>
        <dbReference type="Proteomes" id="UP000271291"/>
    </source>
</evidence>
<dbReference type="EMBL" id="CP029078">
    <property type="protein sequence ID" value="QCN86106.1"/>
    <property type="molecule type" value="Genomic_DNA"/>
</dbReference>
<feature type="region of interest" description="Disordered" evidence="5">
    <location>
        <begin position="242"/>
        <end position="272"/>
    </location>
</feature>
<evidence type="ECO:0000259" key="6">
    <source>
        <dbReference type="PROSITE" id="PS51935"/>
    </source>
</evidence>
<feature type="region of interest" description="Disordered" evidence="5">
    <location>
        <begin position="62"/>
        <end position="106"/>
    </location>
</feature>
<proteinExistence type="inferred from homology"/>
<feature type="region of interest" description="Disordered" evidence="5">
    <location>
        <begin position="289"/>
        <end position="325"/>
    </location>
</feature>
<sequence>METPVFEEFDPASDCDCPGCVHWRRVAPYSPGARNPAAHRAVIVATAATALLGAGHAVPAVAAPHAPHRPGLPAADEPDTPQGSRAPLHGTGGRPIKGNGPVKAPATTRAEVINRAKKWVAAQVPYSMDAYWSDGYRQDCSGFVSMAWNLPGNEWTGSLDQYGVRIPKEELQPGDILLFHNPSNPEKGSHVVLFGGWTDYTHTAYTAYEQTRPRTRKQSTPYAYWSNSERYVPYRSKGITADSAGAAPGTPGLPAPGTPFPGASSFGPGANNRHVTELGRMLVARGGGRFYTSGPGPRWSDADRRATQAFQRAQGWKGADADGLPGPATWSLLVNGKGKDIPPVASGPAGPSTLSVPSLPPTPTPTQASTQVTPPAQTPLPPQPAAPTPPATSTLPPSTPATPAPATPAPTPPTATTPSATPPATPPATLPATPSATPSPSLTPSPSGAAKGVPAYPGRGMFRPGADNPHVARLGARLVQKGFGAHYPSGPGSRWTEADRRNVEAFQRSLGWRGGAADGYPGPETWRRLFS</sequence>
<feature type="compositionally biased region" description="Low complexity" evidence="5">
    <location>
        <begin position="365"/>
        <end position="375"/>
    </location>
</feature>
<dbReference type="InterPro" id="IPR038765">
    <property type="entry name" value="Papain-like_cys_pep_sf"/>
</dbReference>
<protein>
    <recommendedName>
        <fullName evidence="6">NlpC/P60 domain-containing protein</fullName>
    </recommendedName>
</protein>
<keyword evidence="10" id="KW-1185">Reference proteome</keyword>
<dbReference type="InterPro" id="IPR000064">
    <property type="entry name" value="NLP_P60_dom"/>
</dbReference>
<dbReference type="GO" id="GO:0008234">
    <property type="term" value="F:cysteine-type peptidase activity"/>
    <property type="evidence" value="ECO:0007669"/>
    <property type="project" value="UniProtKB-KW"/>
</dbReference>
<dbReference type="SUPFAM" id="SSF47090">
    <property type="entry name" value="PGBD-like"/>
    <property type="match status" value="2"/>
</dbReference>
<dbReference type="Proteomes" id="UP000271291">
    <property type="component" value="Chromosome"/>
</dbReference>
<evidence type="ECO:0000313" key="8">
    <source>
        <dbReference type="EMBL" id="QCN86106.1"/>
    </source>
</evidence>
<dbReference type="AlphaFoldDB" id="A0A3Q9KXU6"/>
<dbReference type="PRINTS" id="PR01217">
    <property type="entry name" value="PRICHEXTENSN"/>
</dbReference>
<dbReference type="InterPro" id="IPR036366">
    <property type="entry name" value="PGBDSf"/>
</dbReference>
<gene>
    <name evidence="8" type="ORF">DDJ31_14885</name>
    <name evidence="7" type="ORF">ELQ87_24385</name>
</gene>
<evidence type="ECO:0000313" key="10">
    <source>
        <dbReference type="Proteomes" id="UP000501753"/>
    </source>
</evidence>
<dbReference type="InterPro" id="IPR047763">
    <property type="entry name" value="PG_bind_dom_phiBT1-type"/>
</dbReference>
<dbReference type="GO" id="GO:0006508">
    <property type="term" value="P:proteolysis"/>
    <property type="evidence" value="ECO:0007669"/>
    <property type="project" value="UniProtKB-KW"/>
</dbReference>
<organism evidence="7 9">
    <name type="scientific">Streptomyces griseoviridis</name>
    <dbReference type="NCBI Taxonomy" id="45398"/>
    <lineage>
        <taxon>Bacteria</taxon>
        <taxon>Bacillati</taxon>
        <taxon>Actinomycetota</taxon>
        <taxon>Actinomycetes</taxon>
        <taxon>Kitasatosporales</taxon>
        <taxon>Streptomycetaceae</taxon>
        <taxon>Streptomyces</taxon>
    </lineage>
</organism>
<evidence type="ECO:0000256" key="1">
    <source>
        <dbReference type="ARBA" id="ARBA00007074"/>
    </source>
</evidence>
<dbReference type="Proteomes" id="UP000501753">
    <property type="component" value="Chromosome"/>
</dbReference>
<dbReference type="SUPFAM" id="SSF54001">
    <property type="entry name" value="Cysteine proteinases"/>
    <property type="match status" value="1"/>
</dbReference>
<evidence type="ECO:0000256" key="2">
    <source>
        <dbReference type="ARBA" id="ARBA00022670"/>
    </source>
</evidence>
<dbReference type="Gene3D" id="1.10.101.10">
    <property type="entry name" value="PGBD-like superfamily/PGBD"/>
    <property type="match status" value="2"/>
</dbReference>
<keyword evidence="3" id="KW-0378">Hydrolase</keyword>
<accession>A0A3Q9KXU6</accession>
<dbReference type="Gene3D" id="3.90.1720.10">
    <property type="entry name" value="endopeptidase domain like (from Nostoc punctiforme)"/>
    <property type="match status" value="1"/>
</dbReference>
<reference evidence="7 9" key="2">
    <citation type="submission" date="2018-12" db="EMBL/GenBank/DDBJ databases">
        <title>Streptomyces griseoviridis F1-27 complete genome.</title>
        <authorList>
            <person name="Mariita R.M."/>
            <person name="Sello J.K."/>
        </authorList>
    </citation>
    <scope>NUCLEOTIDE SEQUENCE [LARGE SCALE GENOMIC DNA]</scope>
    <source>
        <strain evidence="7 9">F1-27</strain>
    </source>
</reference>
<evidence type="ECO:0000256" key="5">
    <source>
        <dbReference type="SAM" id="MobiDB-lite"/>
    </source>
</evidence>
<dbReference type="EMBL" id="CP034687">
    <property type="protein sequence ID" value="AZS87040.1"/>
    <property type="molecule type" value="Genomic_DNA"/>
</dbReference>
<dbReference type="NCBIfam" id="NF038080">
    <property type="entry name" value="PG_bind_siph"/>
    <property type="match status" value="2"/>
</dbReference>
<evidence type="ECO:0000256" key="4">
    <source>
        <dbReference type="ARBA" id="ARBA00022807"/>
    </source>
</evidence>
<dbReference type="KEGG" id="sgd:ELQ87_24385"/>
<feature type="compositionally biased region" description="Pro residues" evidence="5">
    <location>
        <begin position="397"/>
        <end position="429"/>
    </location>
</feature>